<reference evidence="3" key="1">
    <citation type="submission" date="2022-11" db="UniProtKB">
        <authorList>
            <consortium name="WormBaseParasite"/>
        </authorList>
    </citation>
    <scope>IDENTIFICATION</scope>
</reference>
<keyword evidence="1" id="KW-0732">Signal</keyword>
<proteinExistence type="predicted"/>
<name>A0A915A1I4_PARUN</name>
<accession>A0A915A1I4</accession>
<dbReference type="WBParaSite" id="PgB43_g003_t08">
    <property type="protein sequence ID" value="PgB43_g003_t08"/>
    <property type="gene ID" value="PgB43_g003"/>
</dbReference>
<evidence type="ECO:0000313" key="3">
    <source>
        <dbReference type="WBParaSite" id="PgB43_g003_t08"/>
    </source>
</evidence>
<dbReference type="AlphaFoldDB" id="A0A915A1I4"/>
<evidence type="ECO:0000313" key="2">
    <source>
        <dbReference type="Proteomes" id="UP000887569"/>
    </source>
</evidence>
<evidence type="ECO:0000256" key="1">
    <source>
        <dbReference type="SAM" id="SignalP"/>
    </source>
</evidence>
<feature type="chain" id="PRO_5037517814" evidence="1">
    <location>
        <begin position="19"/>
        <end position="51"/>
    </location>
</feature>
<organism evidence="2 3">
    <name type="scientific">Parascaris univalens</name>
    <name type="common">Nematode worm</name>
    <dbReference type="NCBI Taxonomy" id="6257"/>
    <lineage>
        <taxon>Eukaryota</taxon>
        <taxon>Metazoa</taxon>
        <taxon>Ecdysozoa</taxon>
        <taxon>Nematoda</taxon>
        <taxon>Chromadorea</taxon>
        <taxon>Rhabditida</taxon>
        <taxon>Spirurina</taxon>
        <taxon>Ascaridomorpha</taxon>
        <taxon>Ascaridoidea</taxon>
        <taxon>Ascarididae</taxon>
        <taxon>Parascaris</taxon>
    </lineage>
</organism>
<keyword evidence="2" id="KW-1185">Reference proteome</keyword>
<protein>
    <submittedName>
        <fullName evidence="3">Tetraspanin</fullName>
    </submittedName>
</protein>
<sequence>AQVYVLIFIHWMDVLSVACWHFRWPRTSCCELKNGVKHGCKSEMRSRVFLF</sequence>
<dbReference type="Proteomes" id="UP000887569">
    <property type="component" value="Unplaced"/>
</dbReference>
<feature type="signal peptide" evidence="1">
    <location>
        <begin position="1"/>
        <end position="18"/>
    </location>
</feature>